<evidence type="ECO:0000256" key="1">
    <source>
        <dbReference type="SAM" id="Coils"/>
    </source>
</evidence>
<accession>A0ABQ5KTI6</accession>
<protein>
    <submittedName>
        <fullName evidence="3">Coiled-coil domain-containing protein 13 like protein</fullName>
    </submittedName>
</protein>
<evidence type="ECO:0000313" key="4">
    <source>
        <dbReference type="Proteomes" id="UP001057375"/>
    </source>
</evidence>
<feature type="region of interest" description="Disordered" evidence="2">
    <location>
        <begin position="1"/>
        <end position="44"/>
    </location>
</feature>
<feature type="compositionally biased region" description="Low complexity" evidence="2">
    <location>
        <begin position="268"/>
        <end position="286"/>
    </location>
</feature>
<feature type="region of interest" description="Disordered" evidence="2">
    <location>
        <begin position="329"/>
        <end position="381"/>
    </location>
</feature>
<organism evidence="3 4">
    <name type="scientific">Aduncisulcus paluster</name>
    <dbReference type="NCBI Taxonomy" id="2918883"/>
    <lineage>
        <taxon>Eukaryota</taxon>
        <taxon>Metamonada</taxon>
        <taxon>Carpediemonas-like organisms</taxon>
        <taxon>Aduncisulcus</taxon>
    </lineage>
</organism>
<sequence>MSDMMEDYDNTDDISPTTHDTPDKSEAIDGSSSSSVMSDPRDQKIIELVNSNRRHQLQLSKFRTRAISAEEQVETLQTQVEELSRQMKELEDMTVDVEKRQLRKKLHDSLQKHGSMVVENSKLKQENALLKHALSRELGDSWDLKDVLEKTSEWKGRSEQIALLKIRNAKLSAQVGGTESVKSKATRRLEATIQHKEKKRIERLQEAERKVTELEAELKESQDTAQAVIVRNRHVEKDVRDLRKKLAIVVKKTQHDNELIDGLRKRLSSGAGSEPSSSSAGTTAGTDMEILAERQESIIKTLREQLQAEKESVRRADVEVDRLHELCEEKKRELEEIKSQMEKGKKDAQDEKRRIVEMERELERRSTTGEDKKDSEKDIDE</sequence>
<comment type="caution">
    <text evidence="3">The sequence shown here is derived from an EMBL/GenBank/DDBJ whole genome shotgun (WGS) entry which is preliminary data.</text>
</comment>
<feature type="compositionally biased region" description="Acidic residues" evidence="2">
    <location>
        <begin position="1"/>
        <end position="12"/>
    </location>
</feature>
<keyword evidence="1" id="KW-0175">Coiled coil</keyword>
<dbReference type="PANTHER" id="PTHR31935:SF1">
    <property type="entry name" value="COILED-COIL DOMAIN-CONTAINING PROTEIN 13"/>
    <property type="match status" value="1"/>
</dbReference>
<dbReference type="EMBL" id="BQXS01011061">
    <property type="protein sequence ID" value="GKT35767.1"/>
    <property type="molecule type" value="Genomic_DNA"/>
</dbReference>
<dbReference type="Proteomes" id="UP001057375">
    <property type="component" value="Unassembled WGS sequence"/>
</dbReference>
<dbReference type="PANTHER" id="PTHR31935">
    <property type="entry name" value="COILED-COIL DOMAIN-CONTAINING PROTEIN 13"/>
    <property type="match status" value="1"/>
</dbReference>
<keyword evidence="4" id="KW-1185">Reference proteome</keyword>
<feature type="coiled-coil region" evidence="1">
    <location>
        <begin position="59"/>
        <end position="100"/>
    </location>
</feature>
<evidence type="ECO:0000313" key="3">
    <source>
        <dbReference type="EMBL" id="GKT35767.1"/>
    </source>
</evidence>
<dbReference type="InterPro" id="IPR038929">
    <property type="entry name" value="CCDC13"/>
</dbReference>
<feature type="coiled-coil region" evidence="1">
    <location>
        <begin position="197"/>
        <end position="231"/>
    </location>
</feature>
<proteinExistence type="predicted"/>
<reference evidence="3" key="1">
    <citation type="submission" date="2022-03" db="EMBL/GenBank/DDBJ databases">
        <title>Draft genome sequence of Aduncisulcus paluster, a free-living microaerophilic Fornicata.</title>
        <authorList>
            <person name="Yuyama I."/>
            <person name="Kume K."/>
            <person name="Tamura T."/>
            <person name="Inagaki Y."/>
            <person name="Hashimoto T."/>
        </authorList>
    </citation>
    <scope>NUCLEOTIDE SEQUENCE</scope>
    <source>
        <strain evidence="3">NY0171</strain>
    </source>
</reference>
<evidence type="ECO:0000256" key="2">
    <source>
        <dbReference type="SAM" id="MobiDB-lite"/>
    </source>
</evidence>
<name>A0ABQ5KTI6_9EUKA</name>
<feature type="region of interest" description="Disordered" evidence="2">
    <location>
        <begin position="266"/>
        <end position="292"/>
    </location>
</feature>
<gene>
    <name evidence="3" type="ORF">ADUPG1_008858</name>
</gene>